<evidence type="ECO:0000256" key="3">
    <source>
        <dbReference type="ARBA" id="ARBA00022989"/>
    </source>
</evidence>
<evidence type="ECO:0000256" key="1">
    <source>
        <dbReference type="ARBA" id="ARBA00004141"/>
    </source>
</evidence>
<dbReference type="Proteomes" id="UP000053688">
    <property type="component" value="Unassembled WGS sequence"/>
</dbReference>
<feature type="transmembrane region" description="Helical" evidence="5">
    <location>
        <begin position="6"/>
        <end position="32"/>
    </location>
</feature>
<keyword evidence="4 5" id="KW-0472">Membrane</keyword>
<protein>
    <submittedName>
        <fullName evidence="6">Putative membrane protein</fullName>
    </submittedName>
</protein>
<dbReference type="AlphaFoldDB" id="S3DJX4"/>
<feature type="transmembrane region" description="Helical" evidence="5">
    <location>
        <begin position="44"/>
        <end position="61"/>
    </location>
</feature>
<comment type="subcellular location">
    <subcellularLocation>
        <location evidence="1">Membrane</location>
        <topology evidence="1">Multi-pass membrane protein</topology>
    </subcellularLocation>
</comment>
<name>S3DJX4_9GAMM</name>
<organism evidence="6 7">
    <name type="scientific">Candidatus Photodesmus katoptron Akat1</name>
    <dbReference type="NCBI Taxonomy" id="1236703"/>
    <lineage>
        <taxon>Bacteria</taxon>
        <taxon>Pseudomonadati</taxon>
        <taxon>Pseudomonadota</taxon>
        <taxon>Gammaproteobacteria</taxon>
        <taxon>Vibrionales</taxon>
        <taxon>Vibrionaceae</taxon>
        <taxon>Candidatus Photodesmus</taxon>
    </lineage>
</organism>
<comment type="caution">
    <text evidence="6">The sequence shown here is derived from an EMBL/GenBank/DDBJ whole genome shotgun (WGS) entry which is preliminary data.</text>
</comment>
<evidence type="ECO:0000313" key="7">
    <source>
        <dbReference type="Proteomes" id="UP000053688"/>
    </source>
</evidence>
<evidence type="ECO:0000256" key="4">
    <source>
        <dbReference type="ARBA" id="ARBA00023136"/>
    </source>
</evidence>
<dbReference type="GO" id="GO:0016020">
    <property type="term" value="C:membrane"/>
    <property type="evidence" value="ECO:0007669"/>
    <property type="project" value="UniProtKB-SubCell"/>
</dbReference>
<reference evidence="6 7" key="1">
    <citation type="journal article" date="2014" name="Environ. Microbiol.">
        <title>Genomic signatures of obligate host dependence in the luminous bacterial symbiont of a vertebrate.</title>
        <authorList>
            <person name="Hendry T.A."/>
            <person name="de Wet J.R."/>
            <person name="Dunlap P.V."/>
        </authorList>
    </citation>
    <scope>NUCLEOTIDE SEQUENCE [LARGE SCALE GENOMIC DNA]</scope>
    <source>
        <strain evidence="6 7">Akat1</strain>
    </source>
</reference>
<dbReference type="Gene3D" id="1.20.1540.10">
    <property type="entry name" value="Rhomboid-like"/>
    <property type="match status" value="1"/>
</dbReference>
<evidence type="ECO:0000256" key="5">
    <source>
        <dbReference type="SAM" id="Phobius"/>
    </source>
</evidence>
<keyword evidence="3 5" id="KW-1133">Transmembrane helix</keyword>
<feature type="transmembrane region" description="Helical" evidence="5">
    <location>
        <begin position="73"/>
        <end position="97"/>
    </location>
</feature>
<sequence length="109" mass="12044">MSIAIGICLIFFTSMTTYFGLSGLLHGLFGYFSLKKTFRNCLEGLFLVSFSVIKGILEYIYGASELISRIIGAHIAVEAHLLGLSLGLIFSSIEFFAKNKHLSISKEKE</sequence>
<accession>S3DJX4</accession>
<keyword evidence="2 5" id="KW-0812">Transmembrane</keyword>
<dbReference type="InterPro" id="IPR035952">
    <property type="entry name" value="Rhomboid-like_sf"/>
</dbReference>
<keyword evidence="7" id="KW-1185">Reference proteome</keyword>
<evidence type="ECO:0000313" key="6">
    <source>
        <dbReference type="EMBL" id="EPE37449.1"/>
    </source>
</evidence>
<dbReference type="eggNOG" id="COG0705">
    <property type="taxonomic scope" value="Bacteria"/>
</dbReference>
<proteinExistence type="predicted"/>
<dbReference type="STRING" id="28176.CF66_5011"/>
<evidence type="ECO:0000256" key="2">
    <source>
        <dbReference type="ARBA" id="ARBA00022692"/>
    </source>
</evidence>
<gene>
    <name evidence="6" type="ORF">O1U_0752</name>
</gene>
<dbReference type="SUPFAM" id="SSF144091">
    <property type="entry name" value="Rhomboid-like"/>
    <property type="match status" value="1"/>
</dbReference>
<dbReference type="EMBL" id="AMSD01000002">
    <property type="protein sequence ID" value="EPE37449.1"/>
    <property type="molecule type" value="Genomic_DNA"/>
</dbReference>